<dbReference type="PROSITE" id="PS51099">
    <property type="entry name" value="PTS_EIIB_TYPE_2"/>
    <property type="match status" value="1"/>
</dbReference>
<dbReference type="InterPro" id="IPR036095">
    <property type="entry name" value="PTS_EIIB-like_sf"/>
</dbReference>
<gene>
    <name evidence="3" type="ORF">TMU3MR103_0134</name>
</gene>
<name>A0A091C5E8_9ENTE</name>
<comment type="caution">
    <text evidence="3">The sequence shown here is derived from an EMBL/GenBank/DDBJ whole genome shotgun (WGS) entry which is preliminary data.</text>
</comment>
<reference evidence="3 4" key="1">
    <citation type="submission" date="2014-08" db="EMBL/GenBank/DDBJ databases">
        <title>Genome sequence of Tetragenococcus muriaticus.</title>
        <authorList>
            <person name="Chuea-nongthon C."/>
            <person name="Rodtong S."/>
            <person name="Yongsawatdigul J."/>
            <person name="Steele J.L."/>
            <person name="Liu X.-y."/>
            <person name="Speers J."/>
            <person name="Glasner J.D."/>
            <person name="Neeno-Eckwall E.C."/>
        </authorList>
    </citation>
    <scope>NUCLEOTIDE SEQUENCE [LARGE SCALE GENOMIC DNA]</scope>
    <source>
        <strain evidence="3 4">3MR10-3</strain>
    </source>
</reference>
<sequence length="101" mass="11002">MEGNKMRKIKVLVACGAGIATSTVVTQKVEELFKKNEIQADVEQIKISQAASKQDSADMLISTTVLPQEYRIPAIKAMSFLTGIGTDETENEIIETAKQVS</sequence>
<dbReference type="EC" id="2.7.1.69" evidence="3"/>
<feature type="domain" description="PTS EIIB type-2" evidence="2">
    <location>
        <begin position="9"/>
        <end position="101"/>
    </location>
</feature>
<dbReference type="Proteomes" id="UP000029381">
    <property type="component" value="Unassembled WGS sequence"/>
</dbReference>
<dbReference type="SUPFAM" id="SSF52794">
    <property type="entry name" value="PTS system IIB component-like"/>
    <property type="match status" value="1"/>
</dbReference>
<protein>
    <submittedName>
        <fullName evidence="3">PTS system galactitol-specific IIB component</fullName>
        <ecNumber evidence="3">2.7.1.69</ecNumber>
    </submittedName>
</protein>
<dbReference type="InterPro" id="IPR013011">
    <property type="entry name" value="PTS_EIIB_2"/>
</dbReference>
<evidence type="ECO:0000313" key="3">
    <source>
        <dbReference type="EMBL" id="KFN93071.1"/>
    </source>
</evidence>
<dbReference type="Gene3D" id="3.40.50.2300">
    <property type="match status" value="1"/>
</dbReference>
<evidence type="ECO:0000313" key="4">
    <source>
        <dbReference type="Proteomes" id="UP000029381"/>
    </source>
</evidence>
<dbReference type="GO" id="GO:0008982">
    <property type="term" value="F:protein-N(PI)-phosphohistidine-sugar phosphotransferase activity"/>
    <property type="evidence" value="ECO:0007669"/>
    <property type="project" value="InterPro"/>
</dbReference>
<evidence type="ECO:0000259" key="2">
    <source>
        <dbReference type="PROSITE" id="PS51099"/>
    </source>
</evidence>
<dbReference type="EMBL" id="JPVT01000015">
    <property type="protein sequence ID" value="KFN93071.1"/>
    <property type="molecule type" value="Genomic_DNA"/>
</dbReference>
<dbReference type="Pfam" id="PF02302">
    <property type="entry name" value="PTS_IIB"/>
    <property type="match status" value="1"/>
</dbReference>
<dbReference type="InterPro" id="IPR003501">
    <property type="entry name" value="PTS_EIIB_2/3"/>
</dbReference>
<proteinExistence type="predicted"/>
<keyword evidence="4" id="KW-1185">Reference proteome</keyword>
<accession>A0A091C5E8</accession>
<dbReference type="CDD" id="cd05566">
    <property type="entry name" value="PTS_IIB_galactitol"/>
    <property type="match status" value="1"/>
</dbReference>
<dbReference type="PATRIC" id="fig|1302648.3.peg.122"/>
<keyword evidence="1 3" id="KW-0808">Transferase</keyword>
<evidence type="ECO:0000256" key="1">
    <source>
        <dbReference type="ARBA" id="ARBA00022679"/>
    </source>
</evidence>
<organism evidence="3 4">
    <name type="scientific">Tetragenococcus muriaticus 3MR10-3</name>
    <dbReference type="NCBI Taxonomy" id="1302648"/>
    <lineage>
        <taxon>Bacteria</taxon>
        <taxon>Bacillati</taxon>
        <taxon>Bacillota</taxon>
        <taxon>Bacilli</taxon>
        <taxon>Lactobacillales</taxon>
        <taxon>Enterococcaceae</taxon>
        <taxon>Tetragenococcus</taxon>
    </lineage>
</organism>
<dbReference type="GO" id="GO:0009401">
    <property type="term" value="P:phosphoenolpyruvate-dependent sugar phosphotransferase system"/>
    <property type="evidence" value="ECO:0007669"/>
    <property type="project" value="InterPro"/>
</dbReference>
<dbReference type="AlphaFoldDB" id="A0A091C5E8"/>